<name>A0A956NGL1_UNCEI</name>
<evidence type="ECO:0000256" key="2">
    <source>
        <dbReference type="SAM" id="SignalP"/>
    </source>
</evidence>
<dbReference type="EMBL" id="JAGQHS010000214">
    <property type="protein sequence ID" value="MCA9758803.1"/>
    <property type="molecule type" value="Genomic_DNA"/>
</dbReference>
<sequence>MTLGRSGIRPALVTVAALGGLAAGSSYAAETLIPRDVLFGSPDKASPQLSPSGDRIAFLAPVDGVLNVWVAPIGELESARPITHDTGSGVFQYFWAQDGSALLYLKDHEGDENHHLYRLDPKSGEVQDLTPIDGVRAQIAGVSSRRKDTVLIGLNDRNPGLHDLVEIEIATGKRTRIEENPGYFGYLADEDYRVRLAIAPNQEGGFDVLKKGVDGAFEPWTSVPYEDTFTSGPAGIDFDGRTVYMTDSRGRNTAALLAIDLDTGEETLLAHDARADIESIGQDPKTGKVRTVTINYDRRHTTVLDPAVEADFTYLESVTDGEVQLLGTTLDDRLWVVGYMMDDGPYRYYLYDRDARNATLLFTNRSGLDDYELAKMHTPIVKSRDGLDMVCYLSLPPSSDPDGDGVPSEPLPMILQPHGGPWYRDVWGYNPYHQWAANRGYAILNVEFRGSTGFGKDFINASNGEWGAKMHDDLLDAVDWAVERGIADRDKVAIMGGSYGGYACLWGMTRTPDVFACGIDIFGVSSLVTMLESFPAYWGPAMEIMYKRIGDPRTEDGLAFLESRSPLTYVDAIQKPLLIAHGANDVRVTLKESDQLVEAMRGRNIPVTYCVYPNEGHLTFFHPENNISFYAIAEQFLAEHLGGSAEPIGDALRGASLEVREGKDAVPGLRKALSNLGS</sequence>
<dbReference type="GO" id="GO:0004252">
    <property type="term" value="F:serine-type endopeptidase activity"/>
    <property type="evidence" value="ECO:0007669"/>
    <property type="project" value="TreeGrafter"/>
</dbReference>
<protein>
    <submittedName>
        <fullName evidence="4">S9 family peptidase</fullName>
    </submittedName>
</protein>
<comment type="caution">
    <text evidence="4">The sequence shown here is derived from an EMBL/GenBank/DDBJ whole genome shotgun (WGS) entry which is preliminary data.</text>
</comment>
<dbReference type="PANTHER" id="PTHR42776">
    <property type="entry name" value="SERINE PEPTIDASE S9 FAMILY MEMBER"/>
    <property type="match status" value="1"/>
</dbReference>
<gene>
    <name evidence="4" type="ORF">KDA27_23620</name>
</gene>
<dbReference type="PANTHER" id="PTHR42776:SF27">
    <property type="entry name" value="DIPEPTIDYL PEPTIDASE FAMILY MEMBER 6"/>
    <property type="match status" value="1"/>
</dbReference>
<reference evidence="4" key="1">
    <citation type="submission" date="2020-04" db="EMBL/GenBank/DDBJ databases">
        <authorList>
            <person name="Zhang T."/>
        </authorList>
    </citation>
    <scope>NUCLEOTIDE SEQUENCE</scope>
    <source>
        <strain evidence="4">HKST-UBA02</strain>
    </source>
</reference>
<feature type="chain" id="PRO_5037652419" evidence="2">
    <location>
        <begin position="29"/>
        <end position="678"/>
    </location>
</feature>
<dbReference type="AlphaFoldDB" id="A0A956NGL1"/>
<dbReference type="Gene3D" id="3.40.50.1820">
    <property type="entry name" value="alpha/beta hydrolase"/>
    <property type="match status" value="1"/>
</dbReference>
<dbReference type="GO" id="GO:0006508">
    <property type="term" value="P:proteolysis"/>
    <property type="evidence" value="ECO:0007669"/>
    <property type="project" value="InterPro"/>
</dbReference>
<dbReference type="InterPro" id="IPR001375">
    <property type="entry name" value="Peptidase_S9_cat"/>
</dbReference>
<dbReference type="Proteomes" id="UP000739538">
    <property type="component" value="Unassembled WGS sequence"/>
</dbReference>
<organism evidence="4 5">
    <name type="scientific">Eiseniibacteriota bacterium</name>
    <dbReference type="NCBI Taxonomy" id="2212470"/>
    <lineage>
        <taxon>Bacteria</taxon>
        <taxon>Candidatus Eiseniibacteriota</taxon>
    </lineage>
</organism>
<keyword evidence="2" id="KW-0732">Signal</keyword>
<dbReference type="Gene3D" id="2.120.10.30">
    <property type="entry name" value="TolB, C-terminal domain"/>
    <property type="match status" value="1"/>
</dbReference>
<feature type="domain" description="Peptidase S9 prolyl oligopeptidase catalytic" evidence="3">
    <location>
        <begin position="432"/>
        <end position="643"/>
    </location>
</feature>
<dbReference type="InterPro" id="IPR011042">
    <property type="entry name" value="6-blade_b-propeller_TolB-like"/>
</dbReference>
<dbReference type="Pfam" id="PF00326">
    <property type="entry name" value="Peptidase_S9"/>
    <property type="match status" value="1"/>
</dbReference>
<evidence type="ECO:0000313" key="4">
    <source>
        <dbReference type="EMBL" id="MCA9758803.1"/>
    </source>
</evidence>
<dbReference type="InterPro" id="IPR029058">
    <property type="entry name" value="AB_hydrolase_fold"/>
</dbReference>
<proteinExistence type="predicted"/>
<evidence type="ECO:0000256" key="1">
    <source>
        <dbReference type="ARBA" id="ARBA00022801"/>
    </source>
</evidence>
<keyword evidence="1" id="KW-0378">Hydrolase</keyword>
<accession>A0A956NGL1</accession>
<dbReference type="SUPFAM" id="SSF53474">
    <property type="entry name" value="alpha/beta-Hydrolases"/>
    <property type="match status" value="1"/>
</dbReference>
<feature type="signal peptide" evidence="2">
    <location>
        <begin position="1"/>
        <end position="28"/>
    </location>
</feature>
<reference evidence="4" key="2">
    <citation type="journal article" date="2021" name="Microbiome">
        <title>Successional dynamics and alternative stable states in a saline activated sludge microbial community over 9 years.</title>
        <authorList>
            <person name="Wang Y."/>
            <person name="Ye J."/>
            <person name="Ju F."/>
            <person name="Liu L."/>
            <person name="Boyd J.A."/>
            <person name="Deng Y."/>
            <person name="Parks D.H."/>
            <person name="Jiang X."/>
            <person name="Yin X."/>
            <person name="Woodcroft B.J."/>
            <person name="Tyson G.W."/>
            <person name="Hugenholtz P."/>
            <person name="Polz M.F."/>
            <person name="Zhang T."/>
        </authorList>
    </citation>
    <scope>NUCLEOTIDE SEQUENCE</scope>
    <source>
        <strain evidence="4">HKST-UBA02</strain>
    </source>
</reference>
<evidence type="ECO:0000313" key="5">
    <source>
        <dbReference type="Proteomes" id="UP000739538"/>
    </source>
</evidence>
<dbReference type="SUPFAM" id="SSF69304">
    <property type="entry name" value="Tricorn protease N-terminal domain"/>
    <property type="match status" value="1"/>
</dbReference>
<evidence type="ECO:0000259" key="3">
    <source>
        <dbReference type="Pfam" id="PF00326"/>
    </source>
</evidence>